<proteinExistence type="predicted"/>
<evidence type="ECO:0000313" key="1">
    <source>
        <dbReference type="EMBL" id="EAU86941.2"/>
    </source>
</evidence>
<dbReference type="EMBL" id="AACS02000012">
    <property type="protein sequence ID" value="EAU86941.2"/>
    <property type="molecule type" value="Genomic_DNA"/>
</dbReference>
<dbReference type="AlphaFoldDB" id="A8NM96"/>
<reference evidence="1 2" key="1">
    <citation type="journal article" date="2010" name="Proc. Natl. Acad. Sci. U.S.A.">
        <title>Insights into evolution of multicellular fungi from the assembled chromosomes of the mushroom Coprinopsis cinerea (Coprinus cinereus).</title>
        <authorList>
            <person name="Stajich J.E."/>
            <person name="Wilke S.K."/>
            <person name="Ahren D."/>
            <person name="Au C.H."/>
            <person name="Birren B.W."/>
            <person name="Borodovsky M."/>
            <person name="Burns C."/>
            <person name="Canback B."/>
            <person name="Casselton L.A."/>
            <person name="Cheng C.K."/>
            <person name="Deng J."/>
            <person name="Dietrich F.S."/>
            <person name="Fargo D.C."/>
            <person name="Farman M.L."/>
            <person name="Gathman A.C."/>
            <person name="Goldberg J."/>
            <person name="Guigo R."/>
            <person name="Hoegger P.J."/>
            <person name="Hooker J.B."/>
            <person name="Huggins A."/>
            <person name="James T.Y."/>
            <person name="Kamada T."/>
            <person name="Kilaru S."/>
            <person name="Kodira C."/>
            <person name="Kues U."/>
            <person name="Kupfer D."/>
            <person name="Kwan H.S."/>
            <person name="Lomsadze A."/>
            <person name="Li W."/>
            <person name="Lilly W.W."/>
            <person name="Ma L.J."/>
            <person name="Mackey A.J."/>
            <person name="Manning G."/>
            <person name="Martin F."/>
            <person name="Muraguchi H."/>
            <person name="Natvig D.O."/>
            <person name="Palmerini H."/>
            <person name="Ramesh M.A."/>
            <person name="Rehmeyer C.J."/>
            <person name="Roe B.A."/>
            <person name="Shenoy N."/>
            <person name="Stanke M."/>
            <person name="Ter-Hovhannisyan V."/>
            <person name="Tunlid A."/>
            <person name="Velagapudi R."/>
            <person name="Vision T.J."/>
            <person name="Zeng Q."/>
            <person name="Zolan M.E."/>
            <person name="Pukkila P.J."/>
        </authorList>
    </citation>
    <scope>NUCLEOTIDE SEQUENCE [LARGE SCALE GENOMIC DNA]</scope>
    <source>
        <strain evidence="2">Okayama-7 / 130 / ATCC MYA-4618 / FGSC 9003</strain>
    </source>
</reference>
<evidence type="ECO:0000313" key="2">
    <source>
        <dbReference type="Proteomes" id="UP000001861"/>
    </source>
</evidence>
<dbReference type="HOGENOM" id="CLU_2003794_0_0_1"/>
<dbReference type="VEuPathDB" id="FungiDB:CC1G_09798"/>
<sequence length="124" mass="13555">MAHHKLCTKIPYKPVFLSLPALLQVPSGLEVATGHITIYRLLNLCNRMSDNTQSRVGKRIRIKEACTDLLGVPLPEGAEGKVVNIHQTNSNPSQPKYDLNITPTGAFAGGSFRAVPGKFIEFID</sequence>
<accession>A8NM96</accession>
<dbReference type="RefSeq" id="XP_001834871.2">
    <property type="nucleotide sequence ID" value="XM_001834819.2"/>
</dbReference>
<name>A8NM96_COPC7</name>
<dbReference type="Proteomes" id="UP000001861">
    <property type="component" value="Unassembled WGS sequence"/>
</dbReference>
<comment type="caution">
    <text evidence="1">The sequence shown here is derived from an EMBL/GenBank/DDBJ whole genome shotgun (WGS) entry which is preliminary data.</text>
</comment>
<dbReference type="KEGG" id="cci:CC1G_09798"/>
<organism evidence="1 2">
    <name type="scientific">Coprinopsis cinerea (strain Okayama-7 / 130 / ATCC MYA-4618 / FGSC 9003)</name>
    <name type="common">Inky cap fungus</name>
    <name type="synonym">Hormographiella aspergillata</name>
    <dbReference type="NCBI Taxonomy" id="240176"/>
    <lineage>
        <taxon>Eukaryota</taxon>
        <taxon>Fungi</taxon>
        <taxon>Dikarya</taxon>
        <taxon>Basidiomycota</taxon>
        <taxon>Agaricomycotina</taxon>
        <taxon>Agaricomycetes</taxon>
        <taxon>Agaricomycetidae</taxon>
        <taxon>Agaricales</taxon>
        <taxon>Agaricineae</taxon>
        <taxon>Psathyrellaceae</taxon>
        <taxon>Coprinopsis</taxon>
    </lineage>
</organism>
<gene>
    <name evidence="1" type="ORF">CC1G_09798</name>
</gene>
<keyword evidence="2" id="KW-1185">Reference proteome</keyword>
<protein>
    <submittedName>
        <fullName evidence="1">Uncharacterized protein</fullName>
    </submittedName>
</protein>
<dbReference type="InParanoid" id="A8NM96"/>
<dbReference type="GeneID" id="6011390"/>